<evidence type="ECO:0000256" key="6">
    <source>
        <dbReference type="ARBA" id="ARBA00022723"/>
    </source>
</evidence>
<evidence type="ECO:0000256" key="5">
    <source>
        <dbReference type="ARBA" id="ARBA00022679"/>
    </source>
</evidence>
<dbReference type="HOGENOM" id="CLU_028871_1_3_9"/>
<feature type="domain" description="SsuA/THI5-like" evidence="12">
    <location>
        <begin position="72"/>
        <end position="284"/>
    </location>
</feature>
<dbReference type="PANTHER" id="PTHR31528:SF1">
    <property type="entry name" value="4-AMINO-5-HYDROXYMETHYL-2-METHYLPYRIMIDINE PHOSPHATE SYNTHASE THI11-RELATED"/>
    <property type="match status" value="1"/>
</dbReference>
<comment type="pathway">
    <text evidence="2">Cofactor biosynthesis; thiamine diphosphate biosynthesis.</text>
</comment>
<reference evidence="14" key="1">
    <citation type="submission" date="2011-06" db="EMBL/GenBank/DDBJ databases">
        <title>Complete genome sequence of Paenibacillus mucilaginosus KNP414.</title>
        <authorList>
            <person name="Wang J."/>
            <person name="Hu S."/>
            <person name="Hu X."/>
            <person name="Zhang B."/>
            <person name="Dong D."/>
            <person name="Zhang S."/>
            <person name="Zhao K."/>
            <person name="Wu D."/>
        </authorList>
    </citation>
    <scope>NUCLEOTIDE SEQUENCE [LARGE SCALE GENOMIC DNA]</scope>
    <source>
        <strain evidence="14">KNP414</strain>
    </source>
</reference>
<dbReference type="Gene3D" id="3.40.190.10">
    <property type="entry name" value="Periplasmic binding protein-like II"/>
    <property type="match status" value="2"/>
</dbReference>
<evidence type="ECO:0000256" key="9">
    <source>
        <dbReference type="ARBA" id="ARBA00023004"/>
    </source>
</evidence>
<dbReference type="GO" id="GO:0016740">
    <property type="term" value="F:transferase activity"/>
    <property type="evidence" value="ECO:0007669"/>
    <property type="project" value="UniProtKB-KW"/>
</dbReference>
<comment type="function">
    <text evidence="1">Responsible for the formation of the pyrimidine heterocycle in the thiamine biosynthesis pathway. Catalyzes the formation of hydroxymethylpyrimidine phosphate (HMP-P) from histidine and pyridoxal phosphate (PLP). The protein uses PLP and the active site histidine to form HMP-P, generating an inactive enzyme. The enzyme can only undergo a single turnover, which suggests it is a suicide enzyme.</text>
</comment>
<comment type="similarity">
    <text evidence="3">Belongs to the NMT1/THI5 family.</text>
</comment>
<evidence type="ECO:0000256" key="1">
    <source>
        <dbReference type="ARBA" id="ARBA00003469"/>
    </source>
</evidence>
<comment type="subunit">
    <text evidence="4">Homodimer.</text>
</comment>
<evidence type="ECO:0000256" key="11">
    <source>
        <dbReference type="ARBA" id="ARBA00048179"/>
    </source>
</evidence>
<evidence type="ECO:0000256" key="10">
    <source>
        <dbReference type="ARBA" id="ARBA00033171"/>
    </source>
</evidence>
<dbReference type="Pfam" id="PF09084">
    <property type="entry name" value="NMT1"/>
    <property type="match status" value="1"/>
</dbReference>
<dbReference type="SUPFAM" id="SSF53850">
    <property type="entry name" value="Periplasmic binding protein-like II"/>
    <property type="match status" value="1"/>
</dbReference>
<organism evidence="13 14">
    <name type="scientific">Paenibacillus mucilaginosus (strain KNP414)</name>
    <dbReference type="NCBI Taxonomy" id="1036673"/>
    <lineage>
        <taxon>Bacteria</taxon>
        <taxon>Bacillati</taxon>
        <taxon>Bacillota</taxon>
        <taxon>Bacilli</taxon>
        <taxon>Bacillales</taxon>
        <taxon>Paenibacillaceae</taxon>
        <taxon>Paenibacillus</taxon>
    </lineage>
</organism>
<evidence type="ECO:0000256" key="4">
    <source>
        <dbReference type="ARBA" id="ARBA00011738"/>
    </source>
</evidence>
<keyword evidence="8" id="KW-0784">Thiamine biosynthesis</keyword>
<gene>
    <name evidence="13" type="ordered locus">KNP414_02469</name>
</gene>
<comment type="catalytic activity">
    <reaction evidence="11">
        <text>N(6)-(pyridoxal phosphate)-L-lysyl-[4-amino-5-hydroxymethyl-2-methylpyrimidine phosphate synthase] + L-histidyl-[4-amino-5-hydroxymethyl-2-methylpyrimidine phosphate synthase] + 2 Fe(3+) + 4 H2O = L-lysyl-[4-amino-5-hydroxymethyl-2-methylpyrimidine phosphate synthase] + (2S)-2-amino-5-hydroxy-4-oxopentanoyl-[4-amino-5-hydroxymethyl-2-methylpyrimidine phosphate synthase] + 4-amino-2-methyl-5-(phosphooxymethyl)pyrimidine + 3-oxopropanoate + 2 Fe(2+) + 2 H(+)</text>
        <dbReference type="Rhea" id="RHEA:65756"/>
        <dbReference type="Rhea" id="RHEA-COMP:16892"/>
        <dbReference type="Rhea" id="RHEA-COMP:16893"/>
        <dbReference type="Rhea" id="RHEA-COMP:16894"/>
        <dbReference type="Rhea" id="RHEA-COMP:16895"/>
        <dbReference type="ChEBI" id="CHEBI:15377"/>
        <dbReference type="ChEBI" id="CHEBI:15378"/>
        <dbReference type="ChEBI" id="CHEBI:29033"/>
        <dbReference type="ChEBI" id="CHEBI:29034"/>
        <dbReference type="ChEBI" id="CHEBI:29969"/>
        <dbReference type="ChEBI" id="CHEBI:29979"/>
        <dbReference type="ChEBI" id="CHEBI:33190"/>
        <dbReference type="ChEBI" id="CHEBI:58354"/>
        <dbReference type="ChEBI" id="CHEBI:143915"/>
        <dbReference type="ChEBI" id="CHEBI:157692"/>
    </reaction>
    <physiologicalReaction direction="left-to-right" evidence="11">
        <dbReference type="Rhea" id="RHEA:65757"/>
    </physiologicalReaction>
</comment>
<dbReference type="InterPro" id="IPR015168">
    <property type="entry name" value="SsuA/THI5"/>
</dbReference>
<evidence type="ECO:0000256" key="8">
    <source>
        <dbReference type="ARBA" id="ARBA00022977"/>
    </source>
</evidence>
<protein>
    <recommendedName>
        <fullName evidence="10">Thiamine pyrimidine synthase</fullName>
    </recommendedName>
</protein>
<dbReference type="AlphaFoldDB" id="F8F845"/>
<keyword evidence="6" id="KW-0479">Metal-binding</keyword>
<dbReference type="KEGG" id="pms:KNP414_02469"/>
<dbReference type="Proteomes" id="UP000006620">
    <property type="component" value="Chromosome"/>
</dbReference>
<evidence type="ECO:0000256" key="2">
    <source>
        <dbReference type="ARBA" id="ARBA00004948"/>
    </source>
</evidence>
<proteinExistence type="inferred from homology"/>
<dbReference type="GO" id="GO:0046872">
    <property type="term" value="F:metal ion binding"/>
    <property type="evidence" value="ECO:0007669"/>
    <property type="project" value="UniProtKB-KW"/>
</dbReference>
<dbReference type="RefSeq" id="WP_013916191.1">
    <property type="nucleotide sequence ID" value="NC_015690.1"/>
</dbReference>
<evidence type="ECO:0000256" key="7">
    <source>
        <dbReference type="ARBA" id="ARBA00022898"/>
    </source>
</evidence>
<sequence length="366" mass="39586">MISEGDTIQMSKRRGIMVCSMLFAAVMLLLTACGGGATAPANVTGSGTPAAGGSGAKPLQKVKIQLKWVPQAQFAGIYAAKEKGYFAEEGIDAEILPGGPDVIIEQQVVNGAAHIGVTSLDSLFVNRDNGLPLVSLAQVSQKSSYRLIAKKEKGIDAPEKMKGKKVGTWMGSQQFQVLAFMEKYGLDPKKDISLVKQGFTMDQFFSDQLDVATATIYNEYYVVLESGVKEADLHVFSLEEAGVAMLEDTLIAKKDWLDANRDLAVKTVRAILKGWNYAIDHQEETVETVMKSVSAGSTTKGHQTTMLMEMAKLVRPQGFKPEDVGRIDDASVKRTADIALKYGLIKKPAELDQAIDKKVFEAAAAK</sequence>
<keyword evidence="5" id="KW-0808">Transferase</keyword>
<accession>F8F845</accession>
<name>F8F845_PAEMK</name>
<evidence type="ECO:0000313" key="14">
    <source>
        <dbReference type="Proteomes" id="UP000006620"/>
    </source>
</evidence>
<evidence type="ECO:0000259" key="12">
    <source>
        <dbReference type="Pfam" id="PF09084"/>
    </source>
</evidence>
<dbReference type="PANTHER" id="PTHR31528">
    <property type="entry name" value="4-AMINO-5-HYDROXYMETHYL-2-METHYLPYRIMIDINE PHOSPHATE SYNTHASE THI11-RELATED"/>
    <property type="match status" value="1"/>
</dbReference>
<keyword evidence="9" id="KW-0408">Iron</keyword>
<dbReference type="GO" id="GO:0009228">
    <property type="term" value="P:thiamine biosynthetic process"/>
    <property type="evidence" value="ECO:0007669"/>
    <property type="project" value="UniProtKB-KW"/>
</dbReference>
<dbReference type="PATRIC" id="fig|1036673.3.peg.2229"/>
<reference evidence="13 14" key="2">
    <citation type="journal article" date="2013" name="Genome Announc.">
        <title>Genome Sequence of Growth-Improving Paenibacillus mucilaginosus Strain KNP414.</title>
        <authorList>
            <person name="Lu J.J."/>
            <person name="Wang J.F."/>
            <person name="Hu X.F."/>
        </authorList>
    </citation>
    <scope>NUCLEOTIDE SEQUENCE [LARGE SCALE GENOMIC DNA]</scope>
    <source>
        <strain evidence="13 14">KNP414</strain>
    </source>
</reference>
<evidence type="ECO:0000313" key="13">
    <source>
        <dbReference type="EMBL" id="AEI41030.1"/>
    </source>
</evidence>
<dbReference type="EMBL" id="CP002869">
    <property type="protein sequence ID" value="AEI41030.1"/>
    <property type="molecule type" value="Genomic_DNA"/>
</dbReference>
<dbReference type="InterPro" id="IPR027939">
    <property type="entry name" value="NMT1/THI5"/>
</dbReference>
<evidence type="ECO:0000256" key="3">
    <source>
        <dbReference type="ARBA" id="ARBA00009406"/>
    </source>
</evidence>
<keyword evidence="7" id="KW-0663">Pyridoxal phosphate</keyword>